<name>A0A1T4XGB2_9FIRM</name>
<dbReference type="GO" id="GO:0000976">
    <property type="term" value="F:transcription cis-regulatory region binding"/>
    <property type="evidence" value="ECO:0007669"/>
    <property type="project" value="TreeGrafter"/>
</dbReference>
<dbReference type="Pfam" id="PF00356">
    <property type="entry name" value="LacI"/>
    <property type="match status" value="1"/>
</dbReference>
<sequence length="338" mass="36702">MASIKDIAKACGVSVATVSKALNGHNDISQATKEKVREAARQIGYMPNSAARALKTNRTYNLGVLFVDEAQSGLTHEFFAAVLDSFKRHAEGRGYDITFINHNIGHGHSSYLEHCRYRGVDGVIAACIKFDDPEVIELAYSNLPIVTVDHVFNNRAAVLSDNTDGVHKLVDQLAALGHERIAYIHGENHSAVTQKRLVGFYRACAAHGITVPDAYIVPSTYRDAKSCAAATRQLLALPQRPTAILFPDDFSAIGGIQTIRQEGLLIPRDISVAGYDGNLISQIMSPQLTTYRQDTEALGRAAAELLIEQIESPRTALPEQKLVSGSLLKGQSVDVPNL</sequence>
<dbReference type="Proteomes" id="UP000190286">
    <property type="component" value="Unassembled WGS sequence"/>
</dbReference>
<evidence type="ECO:0000313" key="6">
    <source>
        <dbReference type="Proteomes" id="UP000190286"/>
    </source>
</evidence>
<dbReference type="SUPFAM" id="SSF47413">
    <property type="entry name" value="lambda repressor-like DNA-binding domains"/>
    <property type="match status" value="1"/>
</dbReference>
<dbReference type="InterPro" id="IPR028082">
    <property type="entry name" value="Peripla_BP_I"/>
</dbReference>
<feature type="domain" description="HTH lacI-type" evidence="4">
    <location>
        <begin position="2"/>
        <end position="56"/>
    </location>
</feature>
<dbReference type="STRING" id="745368.SAMN02745178_01840"/>
<evidence type="ECO:0000313" key="5">
    <source>
        <dbReference type="EMBL" id="SKA88586.1"/>
    </source>
</evidence>
<evidence type="ECO:0000259" key="4">
    <source>
        <dbReference type="PROSITE" id="PS50932"/>
    </source>
</evidence>
<dbReference type="CDD" id="cd01392">
    <property type="entry name" value="HTH_LacI"/>
    <property type="match status" value="1"/>
</dbReference>
<dbReference type="PANTHER" id="PTHR30146:SF109">
    <property type="entry name" value="HTH-TYPE TRANSCRIPTIONAL REGULATOR GALS"/>
    <property type="match status" value="1"/>
</dbReference>
<dbReference type="InterPro" id="IPR046335">
    <property type="entry name" value="LacI/GalR-like_sensor"/>
</dbReference>
<protein>
    <submittedName>
        <fullName evidence="5">Transcriptional regulator, LacI family</fullName>
    </submittedName>
</protein>
<dbReference type="Gene3D" id="1.10.260.40">
    <property type="entry name" value="lambda repressor-like DNA-binding domains"/>
    <property type="match status" value="1"/>
</dbReference>
<dbReference type="CDD" id="cd06267">
    <property type="entry name" value="PBP1_LacI_sugar_binding-like"/>
    <property type="match status" value="1"/>
</dbReference>
<dbReference type="GO" id="GO:0003700">
    <property type="term" value="F:DNA-binding transcription factor activity"/>
    <property type="evidence" value="ECO:0007669"/>
    <property type="project" value="TreeGrafter"/>
</dbReference>
<dbReference type="Pfam" id="PF13377">
    <property type="entry name" value="Peripla_BP_3"/>
    <property type="match status" value="1"/>
</dbReference>
<gene>
    <name evidence="5" type="ORF">SAMN02745178_01840</name>
</gene>
<dbReference type="SMART" id="SM00354">
    <property type="entry name" value="HTH_LACI"/>
    <property type="match status" value="1"/>
</dbReference>
<evidence type="ECO:0000256" key="3">
    <source>
        <dbReference type="ARBA" id="ARBA00023163"/>
    </source>
</evidence>
<dbReference type="RefSeq" id="WP_078784757.1">
    <property type="nucleotide sequence ID" value="NZ_DBFAHB010000029.1"/>
</dbReference>
<keyword evidence="3" id="KW-0804">Transcription</keyword>
<dbReference type="SUPFAM" id="SSF53822">
    <property type="entry name" value="Periplasmic binding protein-like I"/>
    <property type="match status" value="1"/>
</dbReference>
<keyword evidence="1" id="KW-0805">Transcription regulation</keyword>
<dbReference type="GeneID" id="93338297"/>
<dbReference type="InterPro" id="IPR010982">
    <property type="entry name" value="Lambda_DNA-bd_dom_sf"/>
</dbReference>
<dbReference type="PANTHER" id="PTHR30146">
    <property type="entry name" value="LACI-RELATED TRANSCRIPTIONAL REPRESSOR"/>
    <property type="match status" value="1"/>
</dbReference>
<proteinExistence type="predicted"/>
<dbReference type="InterPro" id="IPR000843">
    <property type="entry name" value="HTH_LacI"/>
</dbReference>
<evidence type="ECO:0000256" key="1">
    <source>
        <dbReference type="ARBA" id="ARBA00023015"/>
    </source>
</evidence>
<dbReference type="Gene3D" id="3.40.50.2300">
    <property type="match status" value="2"/>
</dbReference>
<organism evidence="5 6">
    <name type="scientific">Gemmiger formicilis</name>
    <dbReference type="NCBI Taxonomy" id="745368"/>
    <lineage>
        <taxon>Bacteria</taxon>
        <taxon>Bacillati</taxon>
        <taxon>Bacillota</taxon>
        <taxon>Clostridia</taxon>
        <taxon>Eubacteriales</taxon>
        <taxon>Gemmiger</taxon>
    </lineage>
</organism>
<dbReference type="AlphaFoldDB" id="A0A1T4XGB2"/>
<keyword evidence="2" id="KW-0238">DNA-binding</keyword>
<keyword evidence="6" id="KW-1185">Reference proteome</keyword>
<evidence type="ECO:0000256" key="2">
    <source>
        <dbReference type="ARBA" id="ARBA00023125"/>
    </source>
</evidence>
<dbReference type="PROSITE" id="PS50932">
    <property type="entry name" value="HTH_LACI_2"/>
    <property type="match status" value="1"/>
</dbReference>
<dbReference type="EMBL" id="FUYF01000010">
    <property type="protein sequence ID" value="SKA88586.1"/>
    <property type="molecule type" value="Genomic_DNA"/>
</dbReference>
<accession>A0A1T4XGB2</accession>
<reference evidence="5 6" key="1">
    <citation type="submission" date="2017-02" db="EMBL/GenBank/DDBJ databases">
        <authorList>
            <person name="Peterson S.W."/>
        </authorList>
    </citation>
    <scope>NUCLEOTIDE SEQUENCE [LARGE SCALE GENOMIC DNA]</scope>
    <source>
        <strain evidence="5 6">ATCC 27749</strain>
    </source>
</reference>
<dbReference type="OrthoDB" id="9789891at2"/>